<dbReference type="GO" id="GO:0030150">
    <property type="term" value="P:protein import into mitochondrial matrix"/>
    <property type="evidence" value="ECO:0007669"/>
    <property type="project" value="TreeGrafter"/>
</dbReference>
<dbReference type="PANTHER" id="PTHR10485">
    <property type="entry name" value="MITOCHONDRIAL IMPORT INNER MEMBRANE TRANSLOCASE SUBUNIT TIM-17"/>
    <property type="match status" value="1"/>
</dbReference>
<keyword evidence="3" id="KW-0813">Transport</keyword>
<accession>A0AAN6GLA5</accession>
<keyword evidence="6" id="KW-0653">Protein transport</keyword>
<keyword evidence="10" id="KW-0472">Membrane</keyword>
<dbReference type="Proteomes" id="UP001176517">
    <property type="component" value="Unassembled WGS sequence"/>
</dbReference>
<comment type="caution">
    <text evidence="11">The sequence shown here is derived from an EMBL/GenBank/DDBJ whole genome shotgun (WGS) entry which is preliminary data.</text>
</comment>
<organism evidence="11 12">
    <name type="scientific">Tilletia horrida</name>
    <dbReference type="NCBI Taxonomy" id="155126"/>
    <lineage>
        <taxon>Eukaryota</taxon>
        <taxon>Fungi</taxon>
        <taxon>Dikarya</taxon>
        <taxon>Basidiomycota</taxon>
        <taxon>Ustilaginomycotina</taxon>
        <taxon>Exobasidiomycetes</taxon>
        <taxon>Tilletiales</taxon>
        <taxon>Tilletiaceae</taxon>
        <taxon>Tilletia</taxon>
    </lineage>
</organism>
<keyword evidence="8" id="KW-0811">Translocation</keyword>
<proteinExistence type="inferred from homology"/>
<comment type="similarity">
    <text evidence="2">Belongs to the Tim17/Tim22/Tim23 family.</text>
</comment>
<keyword evidence="5" id="KW-0999">Mitochondrion inner membrane</keyword>
<evidence type="ECO:0000256" key="6">
    <source>
        <dbReference type="ARBA" id="ARBA00022927"/>
    </source>
</evidence>
<sequence length="165" mass="17043">MPAGRDYSRDPCPWVVLTDSGGAFAVGAVLGSIVHGVSGARNAPKGFRLESSVAAIKSRTPVMAGNFGIWGALFSSYECMILGVRQKHDAWNSISAGFCTGATLALRSGPARAIGLGVQLGVFMGVIEGAAALIGRYTAESQRQTMMQQAAQAAQQAQPQASPAT</sequence>
<dbReference type="PANTHER" id="PTHR10485:SF0">
    <property type="entry name" value="AT05822P-RELATED"/>
    <property type="match status" value="1"/>
</dbReference>
<protein>
    <submittedName>
        <fullName evidence="11">Translocase of the inner membrane</fullName>
    </submittedName>
</protein>
<dbReference type="GO" id="GO:0005744">
    <property type="term" value="C:TIM23 mitochondrial import inner membrane translocase complex"/>
    <property type="evidence" value="ECO:0007669"/>
    <property type="project" value="TreeGrafter"/>
</dbReference>
<gene>
    <name evidence="11" type="primary">TIM17</name>
    <name evidence="11" type="ORF">OC846_005235</name>
</gene>
<keyword evidence="4" id="KW-0812">Transmembrane</keyword>
<dbReference type="Pfam" id="PF02466">
    <property type="entry name" value="Tim17"/>
    <property type="match status" value="1"/>
</dbReference>
<comment type="subcellular location">
    <subcellularLocation>
        <location evidence="1">Mitochondrion inner membrane</location>
        <topology evidence="1">Multi-pass membrane protein</topology>
    </subcellularLocation>
</comment>
<evidence type="ECO:0000256" key="2">
    <source>
        <dbReference type="ARBA" id="ARBA00008444"/>
    </source>
</evidence>
<dbReference type="AlphaFoldDB" id="A0AAN6GLA5"/>
<keyword evidence="12" id="KW-1185">Reference proteome</keyword>
<evidence type="ECO:0000256" key="5">
    <source>
        <dbReference type="ARBA" id="ARBA00022792"/>
    </source>
</evidence>
<evidence type="ECO:0000256" key="10">
    <source>
        <dbReference type="ARBA" id="ARBA00023136"/>
    </source>
</evidence>
<dbReference type="EMBL" id="JAPDMZ010000190">
    <property type="protein sequence ID" value="KAK0546513.1"/>
    <property type="molecule type" value="Genomic_DNA"/>
</dbReference>
<evidence type="ECO:0000256" key="9">
    <source>
        <dbReference type="ARBA" id="ARBA00023128"/>
    </source>
</evidence>
<evidence type="ECO:0000256" key="1">
    <source>
        <dbReference type="ARBA" id="ARBA00004448"/>
    </source>
</evidence>
<keyword evidence="7" id="KW-1133">Transmembrane helix</keyword>
<dbReference type="GO" id="GO:0008320">
    <property type="term" value="F:protein transmembrane transporter activity"/>
    <property type="evidence" value="ECO:0007669"/>
    <property type="project" value="TreeGrafter"/>
</dbReference>
<name>A0AAN6GLA5_9BASI</name>
<evidence type="ECO:0000256" key="3">
    <source>
        <dbReference type="ARBA" id="ARBA00022448"/>
    </source>
</evidence>
<evidence type="ECO:0000256" key="4">
    <source>
        <dbReference type="ARBA" id="ARBA00022692"/>
    </source>
</evidence>
<evidence type="ECO:0000313" key="11">
    <source>
        <dbReference type="EMBL" id="KAK0546513.1"/>
    </source>
</evidence>
<evidence type="ECO:0000313" key="12">
    <source>
        <dbReference type="Proteomes" id="UP001176517"/>
    </source>
</evidence>
<keyword evidence="9" id="KW-0496">Mitochondrion</keyword>
<reference evidence="11" key="1">
    <citation type="journal article" date="2023" name="PhytoFront">
        <title>Draft Genome Resources of Seven Strains of Tilletia horrida, Causal Agent of Kernel Smut of Rice.</title>
        <authorList>
            <person name="Khanal S."/>
            <person name="Antony Babu S."/>
            <person name="Zhou X.G."/>
        </authorList>
    </citation>
    <scope>NUCLEOTIDE SEQUENCE</scope>
    <source>
        <strain evidence="11">TX6</strain>
    </source>
</reference>
<evidence type="ECO:0000256" key="7">
    <source>
        <dbReference type="ARBA" id="ARBA00022989"/>
    </source>
</evidence>
<evidence type="ECO:0000256" key="8">
    <source>
        <dbReference type="ARBA" id="ARBA00023010"/>
    </source>
</evidence>